<dbReference type="OrthoDB" id="308933at2"/>
<accession>A0A0N8NST1</accession>
<name>A0A0N8NST1_9CLOT</name>
<dbReference type="AlphaFoldDB" id="A0A0N8NST1"/>
<evidence type="ECO:0000313" key="1">
    <source>
        <dbReference type="EMBL" id="KPU42896.1"/>
    </source>
</evidence>
<dbReference type="Proteomes" id="UP000050326">
    <property type="component" value="Unassembled WGS sequence"/>
</dbReference>
<dbReference type="RefSeq" id="WP_160317264.1">
    <property type="nucleotide sequence ID" value="NZ_LKET01000051.1"/>
</dbReference>
<keyword evidence="2" id="KW-1185">Reference proteome</keyword>
<sequence length="58" mass="7054">MREMENYIHPNLINEKFGIELSKDLSEWVTFDISQFLKDKVKLDMQDIAQRKKLYSLY</sequence>
<reference evidence="1 2" key="1">
    <citation type="submission" date="2015-09" db="EMBL/GenBank/DDBJ databases">
        <title>Genome sequence of Oxobacter pfennigii DSM 3222.</title>
        <authorList>
            <person name="Poehlein A."/>
            <person name="Bengelsdorf F.R."/>
            <person name="Schiel-Bengelsdorf B."/>
            <person name="Duerre P."/>
            <person name="Daniel R."/>
        </authorList>
    </citation>
    <scope>NUCLEOTIDE SEQUENCE [LARGE SCALE GENOMIC DNA]</scope>
    <source>
        <strain evidence="1 2">DSM 3222</strain>
    </source>
</reference>
<gene>
    <name evidence="1" type="ORF">OXPF_36640</name>
</gene>
<organism evidence="1 2">
    <name type="scientific">Oxobacter pfennigii</name>
    <dbReference type="NCBI Taxonomy" id="36849"/>
    <lineage>
        <taxon>Bacteria</taxon>
        <taxon>Bacillati</taxon>
        <taxon>Bacillota</taxon>
        <taxon>Clostridia</taxon>
        <taxon>Eubacteriales</taxon>
        <taxon>Clostridiaceae</taxon>
        <taxon>Oxobacter</taxon>
    </lineage>
</organism>
<evidence type="ECO:0000313" key="2">
    <source>
        <dbReference type="Proteomes" id="UP000050326"/>
    </source>
</evidence>
<comment type="caution">
    <text evidence="1">The sequence shown here is derived from an EMBL/GenBank/DDBJ whole genome shotgun (WGS) entry which is preliminary data.</text>
</comment>
<protein>
    <submittedName>
        <fullName evidence="1">Uncharacterized protein</fullName>
    </submittedName>
</protein>
<proteinExistence type="predicted"/>
<dbReference type="EMBL" id="LKET01000051">
    <property type="protein sequence ID" value="KPU42896.1"/>
    <property type="molecule type" value="Genomic_DNA"/>
</dbReference>